<dbReference type="InterPro" id="IPR032710">
    <property type="entry name" value="NTF2-like_dom_sf"/>
</dbReference>
<dbReference type="RefSeq" id="WP_345350161.1">
    <property type="nucleotide sequence ID" value="NZ_BAABHJ010000003.1"/>
</dbReference>
<proteinExistence type="predicted"/>
<evidence type="ECO:0000313" key="2">
    <source>
        <dbReference type="EMBL" id="GAA4604175.1"/>
    </source>
</evidence>
<reference evidence="3" key="1">
    <citation type="journal article" date="2019" name="Int. J. Syst. Evol. Microbiol.">
        <title>The Global Catalogue of Microorganisms (GCM) 10K type strain sequencing project: providing services to taxonomists for standard genome sequencing and annotation.</title>
        <authorList>
            <consortium name="The Broad Institute Genomics Platform"/>
            <consortium name="The Broad Institute Genome Sequencing Center for Infectious Disease"/>
            <person name="Wu L."/>
            <person name="Ma J."/>
        </authorList>
    </citation>
    <scope>NUCLEOTIDE SEQUENCE [LARGE SCALE GENOMIC DNA]</scope>
    <source>
        <strain evidence="3">JCM 17938</strain>
    </source>
</reference>
<dbReference type="Gene3D" id="3.10.450.50">
    <property type="match status" value="1"/>
</dbReference>
<sequence length="142" mass="16018">MIDRAEETAVMSDAEDVLAAARDLVAAFARHDTAAYFDAFTVDATFVFHTTDVRLGSRAEYERLWERWETEDGFRVLSCRSRDGEVRMVGRDGAVFSHDVETTVAAQGETSTVFERETIVFERVGPRWLAVHEHLSPAPGHR</sequence>
<feature type="domain" description="SnoaL-like" evidence="1">
    <location>
        <begin position="17"/>
        <end position="137"/>
    </location>
</feature>
<dbReference type="EMBL" id="BAABHJ010000003">
    <property type="protein sequence ID" value="GAA4604175.1"/>
    <property type="molecule type" value="Genomic_DNA"/>
</dbReference>
<accession>A0ABP8TEN0</accession>
<dbReference type="SUPFAM" id="SSF54427">
    <property type="entry name" value="NTF2-like"/>
    <property type="match status" value="1"/>
</dbReference>
<protein>
    <submittedName>
        <fullName evidence="2">Nuclear transport factor 2 family protein</fullName>
    </submittedName>
</protein>
<evidence type="ECO:0000313" key="3">
    <source>
        <dbReference type="Proteomes" id="UP001500212"/>
    </source>
</evidence>
<dbReference type="Pfam" id="PF13474">
    <property type="entry name" value="SnoaL_3"/>
    <property type="match status" value="1"/>
</dbReference>
<dbReference type="Proteomes" id="UP001500212">
    <property type="component" value="Unassembled WGS sequence"/>
</dbReference>
<dbReference type="InterPro" id="IPR037401">
    <property type="entry name" value="SnoaL-like"/>
</dbReference>
<gene>
    <name evidence="2" type="ORF">GCM10023195_14160</name>
</gene>
<comment type="caution">
    <text evidence="2">The sequence shown here is derived from an EMBL/GenBank/DDBJ whole genome shotgun (WGS) entry which is preliminary data.</text>
</comment>
<organism evidence="2 3">
    <name type="scientific">Actinoallomurus liliacearum</name>
    <dbReference type="NCBI Taxonomy" id="1080073"/>
    <lineage>
        <taxon>Bacteria</taxon>
        <taxon>Bacillati</taxon>
        <taxon>Actinomycetota</taxon>
        <taxon>Actinomycetes</taxon>
        <taxon>Streptosporangiales</taxon>
        <taxon>Thermomonosporaceae</taxon>
        <taxon>Actinoallomurus</taxon>
    </lineage>
</organism>
<name>A0ABP8TEN0_9ACTN</name>
<keyword evidence="3" id="KW-1185">Reference proteome</keyword>
<evidence type="ECO:0000259" key="1">
    <source>
        <dbReference type="Pfam" id="PF13474"/>
    </source>
</evidence>